<evidence type="ECO:0000313" key="4">
    <source>
        <dbReference type="Proteomes" id="UP000051096"/>
    </source>
</evidence>
<dbReference type="PATRIC" id="fig|1703780.3.peg.355"/>
<evidence type="ECO:0000313" key="3">
    <source>
        <dbReference type="EMBL" id="KPK73540.1"/>
    </source>
</evidence>
<reference evidence="3 4" key="1">
    <citation type="journal article" date="2015" name="Microbiome">
        <title>Genomic resolution of linkages in carbon, nitrogen, and sulfur cycling among widespread estuary sediment bacteria.</title>
        <authorList>
            <person name="Baker B.J."/>
            <person name="Lazar C.S."/>
            <person name="Teske A.P."/>
            <person name="Dick G.J."/>
        </authorList>
    </citation>
    <scope>NUCLEOTIDE SEQUENCE [LARGE SCALE GENOMIC DNA]</scope>
    <source>
        <strain evidence="3">SM23_60</strain>
    </source>
</reference>
<proteinExistence type="predicted"/>
<evidence type="ECO:0000259" key="2">
    <source>
        <dbReference type="SMART" id="SM00834"/>
    </source>
</evidence>
<feature type="region of interest" description="Disordered" evidence="1">
    <location>
        <begin position="64"/>
        <end position="89"/>
    </location>
</feature>
<name>A0A0S8GME2_UNCW3</name>
<comment type="caution">
    <text evidence="3">The sequence shown here is derived from an EMBL/GenBank/DDBJ whole genome shotgun (WGS) entry which is preliminary data.</text>
</comment>
<dbReference type="Pfam" id="PF09723">
    <property type="entry name" value="Zn_ribbon_8"/>
    <property type="match status" value="1"/>
</dbReference>
<accession>A0A0S8GME2</accession>
<protein>
    <submittedName>
        <fullName evidence="3">FmdB family transcriptional regulator</fullName>
    </submittedName>
</protein>
<dbReference type="InterPro" id="IPR013429">
    <property type="entry name" value="Regulatory_FmdB_Zinc_ribbon"/>
</dbReference>
<dbReference type="Proteomes" id="UP000051096">
    <property type="component" value="Unassembled WGS sequence"/>
</dbReference>
<organism evidence="3 4">
    <name type="scientific">candidate division WOR_3 bacterium SM23_60</name>
    <dbReference type="NCBI Taxonomy" id="1703780"/>
    <lineage>
        <taxon>Bacteria</taxon>
        <taxon>Bacteria division WOR-3</taxon>
    </lineage>
</organism>
<dbReference type="EMBL" id="LJUO01000007">
    <property type="protein sequence ID" value="KPK73540.1"/>
    <property type="molecule type" value="Genomic_DNA"/>
</dbReference>
<sequence>MPTYEYECIKCKYRFEEFQHISEAPLKRCPKCEGQLRRLITGGAGLIFKGSGFYVTDYKRANLPEKREQKKQDLQKAPEKPKPPDKPKS</sequence>
<dbReference type="SMART" id="SM00834">
    <property type="entry name" value="CxxC_CXXC_SSSS"/>
    <property type="match status" value="1"/>
</dbReference>
<dbReference type="AlphaFoldDB" id="A0A0S8GME2"/>
<evidence type="ECO:0000256" key="1">
    <source>
        <dbReference type="SAM" id="MobiDB-lite"/>
    </source>
</evidence>
<dbReference type="PANTHER" id="PTHR34404:SF2">
    <property type="entry name" value="CONSERVED SERINE RICH PROTEIN"/>
    <property type="match status" value="1"/>
</dbReference>
<dbReference type="PANTHER" id="PTHR34404">
    <property type="entry name" value="REGULATORY PROTEIN, FMDB FAMILY"/>
    <property type="match status" value="1"/>
</dbReference>
<gene>
    <name evidence="3" type="ORF">AMJ87_01435</name>
</gene>
<feature type="domain" description="Putative regulatory protein FmdB zinc ribbon" evidence="2">
    <location>
        <begin position="1"/>
        <end position="41"/>
    </location>
</feature>
<dbReference type="NCBIfam" id="TIGR02605">
    <property type="entry name" value="CxxC_CxxC_SSSS"/>
    <property type="match status" value="1"/>
</dbReference>